<evidence type="ECO:0000256" key="11">
    <source>
        <dbReference type="SAM" id="Phobius"/>
    </source>
</evidence>
<dbReference type="RefSeq" id="WP_128705759.1">
    <property type="nucleotide sequence ID" value="NZ_RLII01000002.1"/>
</dbReference>
<organism evidence="14 15">
    <name type="scientific">Acetivibrio mesophilus</name>
    <dbReference type="NCBI Taxonomy" id="2487273"/>
    <lineage>
        <taxon>Bacteria</taxon>
        <taxon>Bacillati</taxon>
        <taxon>Bacillota</taxon>
        <taxon>Clostridia</taxon>
        <taxon>Eubacteriales</taxon>
        <taxon>Oscillospiraceae</taxon>
        <taxon>Acetivibrio</taxon>
    </lineage>
</organism>
<gene>
    <name evidence="14" type="primary">pknB</name>
    <name evidence="14" type="ORF">EFD62_02855</name>
</gene>
<feature type="domain" description="PASTA" evidence="13">
    <location>
        <begin position="424"/>
        <end position="490"/>
    </location>
</feature>
<dbReference type="Pfam" id="PF00069">
    <property type="entry name" value="Pkinase"/>
    <property type="match status" value="1"/>
</dbReference>
<comment type="caution">
    <text evidence="14">The sequence shown here is derived from an EMBL/GenBank/DDBJ whole genome shotgun (WGS) entry which is preliminary data.</text>
</comment>
<proteinExistence type="predicted"/>
<dbReference type="GO" id="GO:0004674">
    <property type="term" value="F:protein serine/threonine kinase activity"/>
    <property type="evidence" value="ECO:0007669"/>
    <property type="project" value="UniProtKB-KW"/>
</dbReference>
<evidence type="ECO:0000256" key="1">
    <source>
        <dbReference type="ARBA" id="ARBA00012513"/>
    </source>
</evidence>
<dbReference type="Gene3D" id="3.30.200.20">
    <property type="entry name" value="Phosphorylase Kinase, domain 1"/>
    <property type="match status" value="1"/>
</dbReference>
<comment type="catalytic activity">
    <reaction evidence="8">
        <text>L-seryl-[protein] + ATP = O-phospho-L-seryl-[protein] + ADP + H(+)</text>
        <dbReference type="Rhea" id="RHEA:17989"/>
        <dbReference type="Rhea" id="RHEA-COMP:9863"/>
        <dbReference type="Rhea" id="RHEA-COMP:11604"/>
        <dbReference type="ChEBI" id="CHEBI:15378"/>
        <dbReference type="ChEBI" id="CHEBI:29999"/>
        <dbReference type="ChEBI" id="CHEBI:30616"/>
        <dbReference type="ChEBI" id="CHEBI:83421"/>
        <dbReference type="ChEBI" id="CHEBI:456216"/>
        <dbReference type="EC" id="2.7.11.1"/>
    </reaction>
</comment>
<evidence type="ECO:0000256" key="3">
    <source>
        <dbReference type="ARBA" id="ARBA00022679"/>
    </source>
</evidence>
<dbReference type="PANTHER" id="PTHR43289:SF34">
    <property type="entry name" value="SERINE_THREONINE-PROTEIN KINASE YBDM-RELATED"/>
    <property type="match status" value="1"/>
</dbReference>
<dbReference type="InterPro" id="IPR008271">
    <property type="entry name" value="Ser/Thr_kinase_AS"/>
</dbReference>
<dbReference type="FunFam" id="1.10.510.10:FF:000021">
    <property type="entry name" value="Serine/threonine protein kinase"/>
    <property type="match status" value="1"/>
</dbReference>
<dbReference type="SMART" id="SM00220">
    <property type="entry name" value="S_TKc"/>
    <property type="match status" value="1"/>
</dbReference>
<evidence type="ECO:0000256" key="10">
    <source>
        <dbReference type="SAM" id="MobiDB-lite"/>
    </source>
</evidence>
<feature type="binding site" evidence="9">
    <location>
        <position position="39"/>
    </location>
    <ligand>
        <name>ATP</name>
        <dbReference type="ChEBI" id="CHEBI:30616"/>
    </ligand>
</feature>
<keyword evidence="2" id="KW-0723">Serine/threonine-protein kinase</keyword>
<dbReference type="CDD" id="cd14014">
    <property type="entry name" value="STKc_PknB_like"/>
    <property type="match status" value="1"/>
</dbReference>
<evidence type="ECO:0000256" key="9">
    <source>
        <dbReference type="PROSITE-ProRule" id="PRU10141"/>
    </source>
</evidence>
<evidence type="ECO:0000256" key="7">
    <source>
        <dbReference type="ARBA" id="ARBA00047899"/>
    </source>
</evidence>
<keyword evidence="11" id="KW-1133">Transmembrane helix</keyword>
<evidence type="ECO:0000259" key="13">
    <source>
        <dbReference type="PROSITE" id="PS51178"/>
    </source>
</evidence>
<dbReference type="InterPro" id="IPR017441">
    <property type="entry name" value="Protein_kinase_ATP_BS"/>
</dbReference>
<evidence type="ECO:0000256" key="4">
    <source>
        <dbReference type="ARBA" id="ARBA00022741"/>
    </source>
</evidence>
<sequence>MVGQILGNRYELIEKIGGGGMALVYKAKCRLLNRFVAVKILRQEFINDEEFLKRFKIEAQAAASLSHPNIVSIYDVGHEDDIHYIVMEYVNGQTLKEYIDENGALYWKDAVNIAIQISQAIEHAHKNHIVHRDIKPHNILFTKDGMLKVTDFGIARAVSSSTITMAGNTIGSVHYFSPEQARGGFTDEKSDLYSLGIVLYELLTGKLPFDGESPVAVAIKHIQDEPKEPISIKEDIPLGVNSIVMRAIQKDQTLRYQSASEFLQDLYKVLKEPDTQFVKARTTEDSPTVRIPSIGKKELALERDTSIKAGDEVVKKKTDRKTTILAVVTSILVILVLGGLAVKGLGPVVYSMFSKPEDFVVEDYRNQNFYEVKGKLSQYDVRAVDMRKNHDDIPKDVIISQDKAVGEKIKPGEFAQIEFEVSDGPLLVKIPDLRRNEYRQAQTELTQLGLKPNIIEEYNEIVTKGVVIRTEPDINEQVKPGTVVNIYISLGPEIKYSLVPNLLGKSKSEALNLLVGAKLTMGKISPEDMTYARDKIIRQEPKAGTEVEEGTPVNIFLEDYNPDQKLVTRTIELDNPDNFGENIKLLVNITRSDTNNVETLYSEVRKKSDFPLTISIPVPNGGSTFVRVYLDNKSYTEFTEEFNKRNNTEITEETNESSSTESNEEV</sequence>
<dbReference type="CDD" id="cd06577">
    <property type="entry name" value="PASTA_pknB"/>
    <property type="match status" value="3"/>
</dbReference>
<dbReference type="PROSITE" id="PS50011">
    <property type="entry name" value="PROTEIN_KINASE_DOM"/>
    <property type="match status" value="1"/>
</dbReference>
<dbReference type="PROSITE" id="PS00108">
    <property type="entry name" value="PROTEIN_KINASE_ST"/>
    <property type="match status" value="1"/>
</dbReference>
<keyword evidence="5 14" id="KW-0418">Kinase</keyword>
<dbReference type="PROSITE" id="PS00107">
    <property type="entry name" value="PROTEIN_KINASE_ATP"/>
    <property type="match status" value="1"/>
</dbReference>
<dbReference type="NCBIfam" id="NF033483">
    <property type="entry name" value="PknB_PASTA_kin"/>
    <property type="match status" value="1"/>
</dbReference>
<dbReference type="Pfam" id="PF03793">
    <property type="entry name" value="PASTA"/>
    <property type="match status" value="2"/>
</dbReference>
<comment type="catalytic activity">
    <reaction evidence="7">
        <text>L-threonyl-[protein] + ATP = O-phospho-L-threonyl-[protein] + ADP + H(+)</text>
        <dbReference type="Rhea" id="RHEA:46608"/>
        <dbReference type="Rhea" id="RHEA-COMP:11060"/>
        <dbReference type="Rhea" id="RHEA-COMP:11605"/>
        <dbReference type="ChEBI" id="CHEBI:15378"/>
        <dbReference type="ChEBI" id="CHEBI:30013"/>
        <dbReference type="ChEBI" id="CHEBI:30616"/>
        <dbReference type="ChEBI" id="CHEBI:61977"/>
        <dbReference type="ChEBI" id="CHEBI:456216"/>
        <dbReference type="EC" id="2.7.11.1"/>
    </reaction>
</comment>
<keyword evidence="11" id="KW-0472">Membrane</keyword>
<evidence type="ECO:0000313" key="14">
    <source>
        <dbReference type="EMBL" id="RXE60349.1"/>
    </source>
</evidence>
<feature type="domain" description="Protein kinase" evidence="12">
    <location>
        <begin position="10"/>
        <end position="267"/>
    </location>
</feature>
<evidence type="ECO:0000256" key="5">
    <source>
        <dbReference type="ARBA" id="ARBA00022777"/>
    </source>
</evidence>
<dbReference type="AlphaFoldDB" id="A0A4V1K2H9"/>
<feature type="transmembrane region" description="Helical" evidence="11">
    <location>
        <begin position="324"/>
        <end position="346"/>
    </location>
</feature>
<dbReference type="InterPro" id="IPR000719">
    <property type="entry name" value="Prot_kinase_dom"/>
</dbReference>
<feature type="domain" description="PASTA" evidence="13">
    <location>
        <begin position="491"/>
        <end position="559"/>
    </location>
</feature>
<dbReference type="PROSITE" id="PS51178">
    <property type="entry name" value="PASTA"/>
    <property type="match status" value="2"/>
</dbReference>
<accession>A0A4V1K2H9</accession>
<evidence type="ECO:0000259" key="12">
    <source>
        <dbReference type="PROSITE" id="PS50011"/>
    </source>
</evidence>
<dbReference type="FunFam" id="3.30.200.20:FF:000035">
    <property type="entry name" value="Serine/threonine protein kinase Stk1"/>
    <property type="match status" value="1"/>
</dbReference>
<keyword evidence="4 9" id="KW-0547">Nucleotide-binding</keyword>
<dbReference type="Gene3D" id="1.10.510.10">
    <property type="entry name" value="Transferase(Phosphotransferase) domain 1"/>
    <property type="match status" value="1"/>
</dbReference>
<feature type="compositionally biased region" description="Low complexity" evidence="10">
    <location>
        <begin position="656"/>
        <end position="666"/>
    </location>
</feature>
<keyword evidence="11" id="KW-0812">Transmembrane</keyword>
<keyword evidence="3" id="KW-0808">Transferase</keyword>
<dbReference type="EMBL" id="RLII01000002">
    <property type="protein sequence ID" value="RXE60349.1"/>
    <property type="molecule type" value="Genomic_DNA"/>
</dbReference>
<dbReference type="SUPFAM" id="SSF56112">
    <property type="entry name" value="Protein kinase-like (PK-like)"/>
    <property type="match status" value="1"/>
</dbReference>
<reference evidence="15" key="1">
    <citation type="submission" date="2018-11" db="EMBL/GenBank/DDBJ databases">
        <title>Genome sequencing of a novel mesophilic and cellulolytic organism within the genus Hungateiclostridium.</title>
        <authorList>
            <person name="Rettenmaier R."/>
            <person name="Liebl W."/>
            <person name="Zverlov V."/>
        </authorList>
    </citation>
    <scope>NUCLEOTIDE SEQUENCE [LARGE SCALE GENOMIC DNA]</scope>
    <source>
        <strain evidence="15">N2K1</strain>
    </source>
</reference>
<dbReference type="InterPro" id="IPR011009">
    <property type="entry name" value="Kinase-like_dom_sf"/>
</dbReference>
<evidence type="ECO:0000256" key="6">
    <source>
        <dbReference type="ARBA" id="ARBA00022840"/>
    </source>
</evidence>
<dbReference type="InterPro" id="IPR005543">
    <property type="entry name" value="PASTA_dom"/>
</dbReference>
<evidence type="ECO:0000256" key="2">
    <source>
        <dbReference type="ARBA" id="ARBA00022527"/>
    </source>
</evidence>
<dbReference type="GO" id="GO:0005524">
    <property type="term" value="F:ATP binding"/>
    <property type="evidence" value="ECO:0007669"/>
    <property type="project" value="UniProtKB-UniRule"/>
</dbReference>
<evidence type="ECO:0000313" key="15">
    <source>
        <dbReference type="Proteomes" id="UP000289166"/>
    </source>
</evidence>
<dbReference type="PANTHER" id="PTHR43289">
    <property type="entry name" value="MITOGEN-ACTIVATED PROTEIN KINASE KINASE KINASE 20-RELATED"/>
    <property type="match status" value="1"/>
</dbReference>
<feature type="region of interest" description="Disordered" evidence="10">
    <location>
        <begin position="644"/>
        <end position="666"/>
    </location>
</feature>
<protein>
    <recommendedName>
        <fullName evidence="1">non-specific serine/threonine protein kinase</fullName>
        <ecNumber evidence="1">2.7.11.1</ecNumber>
    </recommendedName>
</protein>
<evidence type="ECO:0000256" key="8">
    <source>
        <dbReference type="ARBA" id="ARBA00048679"/>
    </source>
</evidence>
<dbReference type="SMART" id="SM00740">
    <property type="entry name" value="PASTA"/>
    <property type="match status" value="3"/>
</dbReference>
<keyword evidence="15" id="KW-1185">Reference proteome</keyword>
<dbReference type="Gene3D" id="3.30.10.20">
    <property type="match status" value="3"/>
</dbReference>
<keyword evidence="6 9" id="KW-0067">ATP-binding</keyword>
<name>A0A4V1K2H9_9FIRM</name>
<dbReference type="OrthoDB" id="9788659at2"/>
<dbReference type="Proteomes" id="UP000289166">
    <property type="component" value="Unassembled WGS sequence"/>
</dbReference>
<dbReference type="EC" id="2.7.11.1" evidence="1"/>